<proteinExistence type="inferred from homology"/>
<feature type="domain" description="Nudix hydrolase" evidence="4">
    <location>
        <begin position="26"/>
        <end position="162"/>
    </location>
</feature>
<evidence type="ECO:0000313" key="5">
    <source>
        <dbReference type="EMBL" id="OGF20465.1"/>
    </source>
</evidence>
<evidence type="ECO:0000256" key="2">
    <source>
        <dbReference type="ARBA" id="ARBA00022801"/>
    </source>
</evidence>
<dbReference type="PROSITE" id="PS51462">
    <property type="entry name" value="NUDIX"/>
    <property type="match status" value="1"/>
</dbReference>
<dbReference type="PANTHER" id="PTHR43046">
    <property type="entry name" value="GDP-MANNOSE MANNOSYL HYDROLASE"/>
    <property type="match status" value="1"/>
</dbReference>
<dbReference type="GO" id="GO:0016787">
    <property type="term" value="F:hydrolase activity"/>
    <property type="evidence" value="ECO:0007669"/>
    <property type="project" value="UniProtKB-KW"/>
</dbReference>
<accession>A0A1F5S1A1</accession>
<protein>
    <recommendedName>
        <fullName evidence="4">Nudix hydrolase domain-containing protein</fullName>
    </recommendedName>
</protein>
<gene>
    <name evidence="5" type="ORF">A2257_03830</name>
</gene>
<reference evidence="5 6" key="1">
    <citation type="journal article" date="2016" name="Nat. Commun.">
        <title>Thousands of microbial genomes shed light on interconnected biogeochemical processes in an aquifer system.</title>
        <authorList>
            <person name="Anantharaman K."/>
            <person name="Brown C.T."/>
            <person name="Hug L.A."/>
            <person name="Sharon I."/>
            <person name="Castelle C.J."/>
            <person name="Probst A.J."/>
            <person name="Thomas B.C."/>
            <person name="Singh A."/>
            <person name="Wilkins M.J."/>
            <person name="Karaoz U."/>
            <person name="Brodie E.L."/>
            <person name="Williams K.H."/>
            <person name="Hubbard S.S."/>
            <person name="Banfield J.F."/>
        </authorList>
    </citation>
    <scope>NUCLEOTIDE SEQUENCE [LARGE SCALE GENOMIC DNA]</scope>
</reference>
<dbReference type="AlphaFoldDB" id="A0A1F5S1A1"/>
<evidence type="ECO:0000256" key="1">
    <source>
        <dbReference type="ARBA" id="ARBA00001946"/>
    </source>
</evidence>
<dbReference type="InterPro" id="IPR020084">
    <property type="entry name" value="NUDIX_hydrolase_CS"/>
</dbReference>
<dbReference type="PRINTS" id="PR00502">
    <property type="entry name" value="NUDIXFAMILY"/>
</dbReference>
<dbReference type="InterPro" id="IPR015797">
    <property type="entry name" value="NUDIX_hydrolase-like_dom_sf"/>
</dbReference>
<evidence type="ECO:0000256" key="3">
    <source>
        <dbReference type="RuleBase" id="RU003476"/>
    </source>
</evidence>
<comment type="similarity">
    <text evidence="3">Belongs to the Nudix hydrolase family.</text>
</comment>
<dbReference type="PROSITE" id="PS00893">
    <property type="entry name" value="NUDIX_BOX"/>
    <property type="match status" value="1"/>
</dbReference>
<dbReference type="Gene3D" id="3.90.79.10">
    <property type="entry name" value="Nucleoside Triphosphate Pyrophosphohydrolase"/>
    <property type="match status" value="1"/>
</dbReference>
<name>A0A1F5S1A1_9BACT</name>
<dbReference type="SUPFAM" id="SSF55811">
    <property type="entry name" value="Nudix"/>
    <property type="match status" value="1"/>
</dbReference>
<comment type="cofactor">
    <cofactor evidence="1">
        <name>Mg(2+)</name>
        <dbReference type="ChEBI" id="CHEBI:18420"/>
    </cofactor>
</comment>
<evidence type="ECO:0000259" key="4">
    <source>
        <dbReference type="PROSITE" id="PS51462"/>
    </source>
</evidence>
<sequence length="171" mass="20254">MEEKIKKIICRDGDNNKYEVSENELRFRPSVYGILIEENKVLLSKQWDGYNFPGGGIKIYETVEEALQREFFEETGLKIEPMKIIRVKTDFFRPTLSPSHKDEYWNCQLIYFLVKKISGEISKDNFDEEEKEYADFAEWIDIKDFHKLKICNGLKDNLELIEEAIILSNKI</sequence>
<dbReference type="Proteomes" id="UP000177407">
    <property type="component" value="Unassembled WGS sequence"/>
</dbReference>
<evidence type="ECO:0000313" key="6">
    <source>
        <dbReference type="Proteomes" id="UP000177407"/>
    </source>
</evidence>
<dbReference type="PANTHER" id="PTHR43046:SF14">
    <property type="entry name" value="MUTT_NUDIX FAMILY PROTEIN"/>
    <property type="match status" value="1"/>
</dbReference>
<dbReference type="InterPro" id="IPR020476">
    <property type="entry name" value="Nudix_hydrolase"/>
</dbReference>
<dbReference type="EMBL" id="MFGA01000023">
    <property type="protein sequence ID" value="OGF20465.1"/>
    <property type="molecule type" value="Genomic_DNA"/>
</dbReference>
<organism evidence="5 6">
    <name type="scientific">Candidatus Falkowbacteria bacterium RIFOXYA2_FULL_38_12</name>
    <dbReference type="NCBI Taxonomy" id="1797993"/>
    <lineage>
        <taxon>Bacteria</taxon>
        <taxon>Candidatus Falkowiibacteriota</taxon>
    </lineage>
</organism>
<dbReference type="Pfam" id="PF00293">
    <property type="entry name" value="NUDIX"/>
    <property type="match status" value="1"/>
</dbReference>
<keyword evidence="2 3" id="KW-0378">Hydrolase</keyword>
<comment type="caution">
    <text evidence="5">The sequence shown here is derived from an EMBL/GenBank/DDBJ whole genome shotgun (WGS) entry which is preliminary data.</text>
</comment>
<dbReference type="InterPro" id="IPR000086">
    <property type="entry name" value="NUDIX_hydrolase_dom"/>
</dbReference>